<dbReference type="InterPro" id="IPR016187">
    <property type="entry name" value="CTDL_fold"/>
</dbReference>
<keyword evidence="3" id="KW-1015">Disulfide bond</keyword>
<dbReference type="PROSITE" id="PS51257">
    <property type="entry name" value="PROKAR_LIPOPROTEIN"/>
    <property type="match status" value="1"/>
</dbReference>
<organism evidence="4 5">
    <name type="scientific">Nannocystis radixulma</name>
    <dbReference type="NCBI Taxonomy" id="2995305"/>
    <lineage>
        <taxon>Bacteria</taxon>
        <taxon>Pseudomonadati</taxon>
        <taxon>Myxococcota</taxon>
        <taxon>Polyangia</taxon>
        <taxon>Nannocystales</taxon>
        <taxon>Nannocystaceae</taxon>
        <taxon>Nannocystis</taxon>
    </lineage>
</organism>
<comment type="caution">
    <text evidence="4">The sequence shown here is derived from an EMBL/GenBank/DDBJ whole genome shotgun (WGS) entry which is preliminary data.</text>
</comment>
<name>A0ABT5AZM9_9BACT</name>
<evidence type="ECO:0000256" key="3">
    <source>
        <dbReference type="ARBA" id="ARBA00023157"/>
    </source>
</evidence>
<keyword evidence="2" id="KW-0677">Repeat</keyword>
<sequence length="521" mass="54387">MARAHLKFGLLLGLGGLSCLRGEFPAPDDSQWDCNQDRVCDPNENQLKCPDDCVWSEATGEGDAEGVCDAQENWTFVKACLQTCGNGQADEGETEQTCPRDFPGPGCGDEICSIDEDPARCPKDCRAETCGDGVCDPHENPPVCAEDCGAGCGDGTCAAGEDITCTRDCEPCQGDACVCGDMVCGPGESMTTCPEDCTAPSCGNGAKEDGEACDDGNILDTDACTSDCKDAICGDGIVLAGEEQCDDGPDNGPGKPCSAKCELSACGDGDLGPGETCDDGNDIDTDECTNACEPATCGDGSLWAAEEDCDDGNDIDTDACTNACEDARCGDQIIWAGQEECDDGNMVDTDNCSNACLKPRRVLFVTSATFQGNLGLIEDSDLKCQTAAMNGGLANATTFKAWISNEETWPAMRMDTSYLGMYVLVDGTPVAQNGWADLTDGTLAHAIDLTELETATDTTPWTNTKADGTSADSANCLNWISKSGSYKGHYGQSIAADATWTDSMSVAPCSAPSPLYCIEDP</sequence>
<dbReference type="NCBIfam" id="TIGR02232">
    <property type="entry name" value="myxo_disulf_rpt"/>
    <property type="match status" value="3"/>
</dbReference>
<keyword evidence="1" id="KW-0732">Signal</keyword>
<reference evidence="4 5" key="1">
    <citation type="submission" date="2022-11" db="EMBL/GenBank/DDBJ databases">
        <title>Minimal conservation of predation-associated metabolite biosynthetic gene clusters underscores biosynthetic potential of Myxococcota including descriptions for ten novel species: Archangium lansinium sp. nov., Myxococcus landrumus sp. nov., Nannocystis bai.</title>
        <authorList>
            <person name="Ahearne A."/>
            <person name="Stevens C."/>
            <person name="Dowd S."/>
        </authorList>
    </citation>
    <scope>NUCLEOTIDE SEQUENCE [LARGE SCALE GENOMIC DNA]</scope>
    <source>
        <strain evidence="4 5">NCELM</strain>
    </source>
</reference>
<dbReference type="Proteomes" id="UP001217838">
    <property type="component" value="Unassembled WGS sequence"/>
</dbReference>
<evidence type="ECO:0000256" key="2">
    <source>
        <dbReference type="ARBA" id="ARBA00022737"/>
    </source>
</evidence>
<evidence type="ECO:0000313" key="5">
    <source>
        <dbReference type="Proteomes" id="UP001217838"/>
    </source>
</evidence>
<keyword evidence="5" id="KW-1185">Reference proteome</keyword>
<proteinExistence type="predicted"/>
<dbReference type="Gene3D" id="3.10.100.10">
    <property type="entry name" value="Mannose-Binding Protein A, subunit A"/>
    <property type="match status" value="1"/>
</dbReference>
<gene>
    <name evidence="4" type="ORF">POL58_03005</name>
</gene>
<evidence type="ECO:0000256" key="1">
    <source>
        <dbReference type="ARBA" id="ARBA00022729"/>
    </source>
</evidence>
<protein>
    <submittedName>
        <fullName evidence="4">DUF4215 domain-containing protein</fullName>
    </submittedName>
</protein>
<dbReference type="InterPro" id="IPR016186">
    <property type="entry name" value="C-type_lectin-like/link_sf"/>
</dbReference>
<dbReference type="Pfam" id="PF13948">
    <property type="entry name" value="DUF4215"/>
    <property type="match status" value="1"/>
</dbReference>
<dbReference type="InterPro" id="IPR011936">
    <property type="entry name" value="Myxo_disulph_rpt"/>
</dbReference>
<evidence type="ECO:0000313" key="4">
    <source>
        <dbReference type="EMBL" id="MDC0666683.1"/>
    </source>
</evidence>
<dbReference type="EMBL" id="JAQNDN010000001">
    <property type="protein sequence ID" value="MDC0666683.1"/>
    <property type="molecule type" value="Genomic_DNA"/>
</dbReference>
<dbReference type="RefSeq" id="WP_271994303.1">
    <property type="nucleotide sequence ID" value="NZ_JAQNDN010000001.1"/>
</dbReference>
<dbReference type="SUPFAM" id="SSF56436">
    <property type="entry name" value="C-type lectin-like"/>
    <property type="match status" value="1"/>
</dbReference>
<accession>A0ABT5AZM9</accession>